<dbReference type="AlphaFoldDB" id="A0A0F9DVJ3"/>
<reference evidence="1" key="1">
    <citation type="journal article" date="2015" name="Nature">
        <title>Complex archaea that bridge the gap between prokaryotes and eukaryotes.</title>
        <authorList>
            <person name="Spang A."/>
            <person name="Saw J.H."/>
            <person name="Jorgensen S.L."/>
            <person name="Zaremba-Niedzwiedzka K."/>
            <person name="Martijn J."/>
            <person name="Lind A.E."/>
            <person name="van Eijk R."/>
            <person name="Schleper C."/>
            <person name="Guy L."/>
            <person name="Ettema T.J."/>
        </authorList>
    </citation>
    <scope>NUCLEOTIDE SEQUENCE</scope>
</reference>
<organism evidence="1">
    <name type="scientific">marine sediment metagenome</name>
    <dbReference type="NCBI Taxonomy" id="412755"/>
    <lineage>
        <taxon>unclassified sequences</taxon>
        <taxon>metagenomes</taxon>
        <taxon>ecological metagenomes</taxon>
    </lineage>
</organism>
<feature type="non-terminal residue" evidence="1">
    <location>
        <position position="22"/>
    </location>
</feature>
<comment type="caution">
    <text evidence="1">The sequence shown here is derived from an EMBL/GenBank/DDBJ whole genome shotgun (WGS) entry which is preliminary data.</text>
</comment>
<gene>
    <name evidence="1" type="ORF">LCGC14_2151700</name>
</gene>
<dbReference type="EMBL" id="LAZR01027427">
    <property type="protein sequence ID" value="KKL65764.1"/>
    <property type="molecule type" value="Genomic_DNA"/>
</dbReference>
<evidence type="ECO:0000313" key="1">
    <source>
        <dbReference type="EMBL" id="KKL65764.1"/>
    </source>
</evidence>
<proteinExistence type="predicted"/>
<sequence length="22" mass="2554">MEVDKILFDQLLEMAKSGIELM</sequence>
<accession>A0A0F9DVJ3</accession>
<name>A0A0F9DVJ3_9ZZZZ</name>
<protein>
    <submittedName>
        <fullName evidence="1">Uncharacterized protein</fullName>
    </submittedName>
</protein>